<gene>
    <name evidence="1" type="ORF">Ciccas_007439</name>
</gene>
<sequence length="107" mass="11920">MKDQEMVEQQGLESITLGCIRAAATCYHNYIDSALRSISVMASKFQKLGKGSGMCCAAMRLVRELSACDQRSGVMRGNRISRTGVRCQVRKECELEIGMLVCEEKHQ</sequence>
<keyword evidence="2" id="KW-1185">Reference proteome</keyword>
<dbReference type="AlphaFoldDB" id="A0ABD2Q2W3"/>
<accession>A0ABD2Q2W3</accession>
<dbReference type="EMBL" id="JBJKFK010001144">
    <property type="protein sequence ID" value="KAL3313952.1"/>
    <property type="molecule type" value="Genomic_DNA"/>
</dbReference>
<protein>
    <submittedName>
        <fullName evidence="1">Uncharacterized protein</fullName>
    </submittedName>
</protein>
<comment type="caution">
    <text evidence="1">The sequence shown here is derived from an EMBL/GenBank/DDBJ whole genome shotgun (WGS) entry which is preliminary data.</text>
</comment>
<name>A0ABD2Q2W3_9PLAT</name>
<dbReference type="Proteomes" id="UP001626550">
    <property type="component" value="Unassembled WGS sequence"/>
</dbReference>
<proteinExistence type="predicted"/>
<evidence type="ECO:0000313" key="1">
    <source>
        <dbReference type="EMBL" id="KAL3313952.1"/>
    </source>
</evidence>
<organism evidence="1 2">
    <name type="scientific">Cichlidogyrus casuarinus</name>
    <dbReference type="NCBI Taxonomy" id="1844966"/>
    <lineage>
        <taxon>Eukaryota</taxon>
        <taxon>Metazoa</taxon>
        <taxon>Spiralia</taxon>
        <taxon>Lophotrochozoa</taxon>
        <taxon>Platyhelminthes</taxon>
        <taxon>Monogenea</taxon>
        <taxon>Monopisthocotylea</taxon>
        <taxon>Dactylogyridea</taxon>
        <taxon>Ancyrocephalidae</taxon>
        <taxon>Cichlidogyrus</taxon>
    </lineage>
</organism>
<reference evidence="1 2" key="1">
    <citation type="submission" date="2024-11" db="EMBL/GenBank/DDBJ databases">
        <title>Adaptive evolution of stress response genes in parasites aligns with host niche diversity.</title>
        <authorList>
            <person name="Hahn C."/>
            <person name="Resl P."/>
        </authorList>
    </citation>
    <scope>NUCLEOTIDE SEQUENCE [LARGE SCALE GENOMIC DNA]</scope>
    <source>
        <strain evidence="1">EGGRZ-B1_66</strain>
        <tissue evidence="1">Body</tissue>
    </source>
</reference>
<evidence type="ECO:0000313" key="2">
    <source>
        <dbReference type="Proteomes" id="UP001626550"/>
    </source>
</evidence>